<dbReference type="InterPro" id="IPR036047">
    <property type="entry name" value="F-box-like_dom_sf"/>
</dbReference>
<organism evidence="2 3">
    <name type="scientific">Lactuca saligna</name>
    <name type="common">Willowleaf lettuce</name>
    <dbReference type="NCBI Taxonomy" id="75948"/>
    <lineage>
        <taxon>Eukaryota</taxon>
        <taxon>Viridiplantae</taxon>
        <taxon>Streptophyta</taxon>
        <taxon>Embryophyta</taxon>
        <taxon>Tracheophyta</taxon>
        <taxon>Spermatophyta</taxon>
        <taxon>Magnoliopsida</taxon>
        <taxon>eudicotyledons</taxon>
        <taxon>Gunneridae</taxon>
        <taxon>Pentapetalae</taxon>
        <taxon>asterids</taxon>
        <taxon>campanulids</taxon>
        <taxon>Asterales</taxon>
        <taxon>Asteraceae</taxon>
        <taxon>Cichorioideae</taxon>
        <taxon>Cichorieae</taxon>
        <taxon>Lactucinae</taxon>
        <taxon>Lactuca</taxon>
    </lineage>
</organism>
<dbReference type="InterPro" id="IPR055411">
    <property type="entry name" value="LRR_FXL15/At3g58940/PEG3-like"/>
</dbReference>
<dbReference type="SUPFAM" id="SSF81383">
    <property type="entry name" value="F-box domain"/>
    <property type="match status" value="1"/>
</dbReference>
<dbReference type="Gene3D" id="3.80.10.10">
    <property type="entry name" value="Ribonuclease Inhibitor"/>
    <property type="match status" value="1"/>
</dbReference>
<dbReference type="Pfam" id="PF24758">
    <property type="entry name" value="LRR_At5g56370"/>
    <property type="match status" value="1"/>
</dbReference>
<reference evidence="2" key="1">
    <citation type="submission" date="2023-04" db="EMBL/GenBank/DDBJ databases">
        <authorList>
            <person name="Vijverberg K."/>
            <person name="Xiong W."/>
            <person name="Schranz E."/>
        </authorList>
    </citation>
    <scope>NUCLEOTIDE SEQUENCE</scope>
</reference>
<feature type="domain" description="F-box/LRR-repeat protein 15/At3g58940/PEG3-like LRR" evidence="1">
    <location>
        <begin position="130"/>
        <end position="237"/>
    </location>
</feature>
<dbReference type="Proteomes" id="UP001177003">
    <property type="component" value="Chromosome 0"/>
</dbReference>
<sequence length="568" mass="64898">MIKVTGCGCGCCDFSGSGMNLKGKRRRVLEDVLELMHHVQSRLSVEEAARTSVLSKSWLHAWCTIPNLRFHLPKEEEEEKIKERKHMTLLDVERTLKIYLDNNIPIESFELSISIENQESASLAEKLIRMVATKTTSVKELSLTIRPYGASLHLPYEILSGRNLTKIRVSVPIDGIHSVSMKTCHYHHPPKCVSLRELHLVGMHISEDVLHDILLSCSLLEKIKLLYCSKGLNSIKVKNLVCLEELQIVTMDTGSTGFEISHVPNLHVMGCNVHMNGMSRRFGPLMNEHSISLGSSVTELSLGGGMIRDNASLDMIIKLGLPFLENLTLDMDCWMLGSFHFTCSDSIKRFSLLSCPCTLVDVVHVTAPKLLFFSFYGQTMPTLLFPDSTLEQIEFCLGLNVDRVDASFFLKMREALMLSRECSRLHIKTINHDLPLPLEIDIDDLRRRLPFPPATNLQKLSFKTTGDECLWECSPFFQAFFEICRPQQVTAWPDTMLKDKNHFCKLMLQVLMEKKNNSNTYWPRYLKDVQIERPDHNPKWETLSHSHTSFLQGPNPEHLPFKFILNWC</sequence>
<evidence type="ECO:0000313" key="3">
    <source>
        <dbReference type="Proteomes" id="UP001177003"/>
    </source>
</evidence>
<keyword evidence="3" id="KW-1185">Reference proteome</keyword>
<dbReference type="PANTHER" id="PTHR31639">
    <property type="entry name" value="F-BOX PROTEIN-LIKE"/>
    <property type="match status" value="1"/>
</dbReference>
<evidence type="ECO:0000259" key="1">
    <source>
        <dbReference type="Pfam" id="PF24758"/>
    </source>
</evidence>
<dbReference type="InterPro" id="IPR032675">
    <property type="entry name" value="LRR_dom_sf"/>
</dbReference>
<gene>
    <name evidence="2" type="ORF">LSALG_LOCUS383</name>
</gene>
<evidence type="ECO:0000313" key="2">
    <source>
        <dbReference type="EMBL" id="CAI9259496.1"/>
    </source>
</evidence>
<dbReference type="PANTHER" id="PTHR31639:SF42">
    <property type="entry name" value="OS02G0160200 PROTEIN"/>
    <property type="match status" value="1"/>
</dbReference>
<dbReference type="AlphaFoldDB" id="A0AA35UJQ7"/>
<protein>
    <recommendedName>
        <fullName evidence="1">F-box/LRR-repeat protein 15/At3g58940/PEG3-like LRR domain-containing protein</fullName>
    </recommendedName>
</protein>
<proteinExistence type="predicted"/>
<dbReference type="EMBL" id="OX465086">
    <property type="protein sequence ID" value="CAI9259496.1"/>
    <property type="molecule type" value="Genomic_DNA"/>
</dbReference>
<accession>A0AA35UJQ7</accession>
<name>A0AA35UJQ7_LACSI</name>